<name>E3NSF4_CAERE</name>
<keyword evidence="6" id="KW-1185">Reference proteome</keyword>
<evidence type="ECO:0000256" key="1">
    <source>
        <dbReference type="ARBA" id="ARBA00022603"/>
    </source>
</evidence>
<keyword evidence="1" id="KW-0489">Methyltransferase</keyword>
<evidence type="ECO:0000256" key="2">
    <source>
        <dbReference type="ARBA" id="ARBA00022679"/>
    </source>
</evidence>
<reference evidence="5" key="1">
    <citation type="submission" date="2007-07" db="EMBL/GenBank/DDBJ databases">
        <title>PCAP assembly of the Caenorhabditis remanei genome.</title>
        <authorList>
            <consortium name="The Caenorhabditis remanei Sequencing Consortium"/>
            <person name="Wilson R.K."/>
        </authorList>
    </citation>
    <scope>NUCLEOTIDE SEQUENCE [LARGE SCALE GENOMIC DNA]</scope>
    <source>
        <strain evidence="5">PB4641</strain>
    </source>
</reference>
<dbReference type="EMBL" id="DS269952">
    <property type="protein sequence ID" value="EFO90149.1"/>
    <property type="molecule type" value="Genomic_DNA"/>
</dbReference>
<dbReference type="InterPro" id="IPR027417">
    <property type="entry name" value="P-loop_NTPase"/>
</dbReference>
<keyword evidence="2" id="KW-0808">Transferase</keyword>
<evidence type="ECO:0000259" key="4">
    <source>
        <dbReference type="Pfam" id="PF01555"/>
    </source>
</evidence>
<dbReference type="InParanoid" id="E3NSF4"/>
<dbReference type="Gene3D" id="3.40.50.150">
    <property type="entry name" value="Vaccinia Virus protein VP39"/>
    <property type="match status" value="1"/>
</dbReference>
<keyword evidence="3" id="KW-0949">S-adenosyl-L-methionine</keyword>
<evidence type="ECO:0000256" key="3">
    <source>
        <dbReference type="ARBA" id="ARBA00022691"/>
    </source>
</evidence>
<dbReference type="SUPFAM" id="SSF53335">
    <property type="entry name" value="S-adenosyl-L-methionine-dependent methyltransferases"/>
    <property type="match status" value="1"/>
</dbReference>
<dbReference type="OrthoDB" id="10071305at2759"/>
<evidence type="ECO:0000313" key="5">
    <source>
        <dbReference type="EMBL" id="EFO90149.1"/>
    </source>
</evidence>
<gene>
    <name evidence="5" type="ORF">CRE_21673</name>
</gene>
<dbReference type="PRINTS" id="PR00506">
    <property type="entry name" value="D21N6MTFRASE"/>
</dbReference>
<organism evidence="6">
    <name type="scientific">Caenorhabditis remanei</name>
    <name type="common">Caenorhabditis vulgaris</name>
    <dbReference type="NCBI Taxonomy" id="31234"/>
    <lineage>
        <taxon>Eukaryota</taxon>
        <taxon>Metazoa</taxon>
        <taxon>Ecdysozoa</taxon>
        <taxon>Nematoda</taxon>
        <taxon>Chromadorea</taxon>
        <taxon>Rhabditida</taxon>
        <taxon>Rhabditina</taxon>
        <taxon>Rhabditomorpha</taxon>
        <taxon>Rhabditoidea</taxon>
        <taxon>Rhabditidae</taxon>
        <taxon>Peloderinae</taxon>
        <taxon>Caenorhabditis</taxon>
    </lineage>
</organism>
<dbReference type="InterPro" id="IPR002295">
    <property type="entry name" value="N4/N6-MTase_EcoPI_Mod-like"/>
</dbReference>
<sequence length="1156" mass="129362">MLKPSGVLAICIDSRELFHLGQMLDELFGEENRLAIINWQKSYSPRSDNRHVSTATEYVLVYAKDERTARTGLQPRTASMDARYRNPDSDLRVWKGENFAGPKALTHQGMVYGIQSPFTGEVHYPPVGKCWRSPQNDVLRWLADWDVEYELRTVDDAATRAEIIGVQPKDVRPVKAVMLQTPLPAASEAAKKRLELGNWSRIIFGLNGEGRPQQKKYLDEVKKGRVPMTYWADDDMGEDPDVLGDVSWEHQESGHSQAGVNELTAIVGAGHGFETVKPMKLITKLIQIWCPPNGIVLDPFAGSGTTGHAVLHLNHEQGSERRFILIEQGRPENGDSYAKTLTVDRLRRVISGAWEGKRKHVGLGGGFTFKVLEKKVDAKTLLLMERDEMVDTVIASHSSTADRYIDYVGEPIVRGRRGNTHDVPFYQSLSSITGSGKTAILAQAVSEIVAMSEIPPVILWLSKGKVVVQQSYANLEDGGKYSHLLPDITVRLLSQYDPEDVANEKEALLYFATVGTFNQRDRENSNLRIFALDTDNIESTRWEALKTRETSDGRRRPLVIVYDESQNLSDQQTTLLLEQQPTAFLLASATLRFPAQFDAEVIQPLKTEGEYTNDDLITSIRSATVVSSGLVKGLISLDGLNTPMEEAVSEMLTAFHEAEEAARAERLSFLPKAIYVCNTNVLADDASQTDDPKQPFDQRQAPPILIWRYLTEQCGIPAGEVAVYADLKTHKDSPLPADFSLFSGGDKDYENFIDGDFRHIIFNQTLQEGWDDPSVYFAYVDKTMESSVQITQIVGRVLRQPGATHYEADRLNTAHFFVRVDKNDAFTKVVDDVRKGLGGDAPEVRVLTSPPGIEAPVSLFPKESRTVPRTAIDNLLTIGPVEKVLDKVNDYTRDTANTRGAGRRRTVTQTIGAKDTVDSEWIEFEQSNRVNARWAFRREVARRYRPALFVMHTDDQKFDAKVGVGSRAYSSLADNAAEAVEEYLRNAVVKQLKPKPYEVGGTLVRRGAMDTFQNALHEGYDGLNEFERRFARALDDTGLTWARNRPQTGYKIPLVTLGQTVWFFPDFLVWSGDEVLCVDTKGDHIVEADARRKLLSIQPHKDVPTTVKVKFVTEGTWKADGTRDSKDGFSVWELGSGQALRTLPHEDLEALVKSLR</sequence>
<dbReference type="Pfam" id="PF01555">
    <property type="entry name" value="N6_N4_Mtase"/>
    <property type="match status" value="1"/>
</dbReference>
<evidence type="ECO:0000313" key="6">
    <source>
        <dbReference type="Proteomes" id="UP000008281"/>
    </source>
</evidence>
<accession>E3NSF4</accession>
<dbReference type="SUPFAM" id="SSF52540">
    <property type="entry name" value="P-loop containing nucleoside triphosphate hydrolases"/>
    <property type="match status" value="1"/>
</dbReference>
<dbReference type="GO" id="GO:0032259">
    <property type="term" value="P:methylation"/>
    <property type="evidence" value="ECO:0007669"/>
    <property type="project" value="UniProtKB-KW"/>
</dbReference>
<dbReference type="InterPro" id="IPR002941">
    <property type="entry name" value="DNA_methylase_N4/N6"/>
</dbReference>
<dbReference type="InterPro" id="IPR029063">
    <property type="entry name" value="SAM-dependent_MTases_sf"/>
</dbReference>
<dbReference type="GO" id="GO:0003677">
    <property type="term" value="F:DNA binding"/>
    <property type="evidence" value="ECO:0007669"/>
    <property type="project" value="InterPro"/>
</dbReference>
<dbReference type="Gene3D" id="3.40.50.300">
    <property type="entry name" value="P-loop containing nucleotide triphosphate hydrolases"/>
    <property type="match status" value="2"/>
</dbReference>
<protein>
    <recommendedName>
        <fullName evidence="4">DNA methylase N-4/N-6 domain-containing protein</fullName>
    </recommendedName>
</protein>
<dbReference type="HOGENOM" id="CLU_275860_0_0_1"/>
<dbReference type="Proteomes" id="UP000008281">
    <property type="component" value="Unassembled WGS sequence"/>
</dbReference>
<dbReference type="AlphaFoldDB" id="E3NSF4"/>
<dbReference type="GO" id="GO:0008170">
    <property type="term" value="F:N-methyltransferase activity"/>
    <property type="evidence" value="ECO:0007669"/>
    <property type="project" value="InterPro"/>
</dbReference>
<proteinExistence type="predicted"/>
<feature type="domain" description="DNA methylase N-4/N-6" evidence="4">
    <location>
        <begin position="2"/>
        <end position="328"/>
    </location>
</feature>